<dbReference type="InterPro" id="IPR003838">
    <property type="entry name" value="ABC3_permease_C"/>
</dbReference>
<name>A0ABV5A9E7_9BACL</name>
<evidence type="ECO:0000259" key="8">
    <source>
        <dbReference type="Pfam" id="PF02687"/>
    </source>
</evidence>
<evidence type="ECO:0000313" key="10">
    <source>
        <dbReference type="EMBL" id="MFB5188914.1"/>
    </source>
</evidence>
<feature type="transmembrane region" description="Helical" evidence="7">
    <location>
        <begin position="275"/>
        <end position="302"/>
    </location>
</feature>
<keyword evidence="3 7" id="KW-0812">Transmembrane</keyword>
<evidence type="ECO:0000256" key="5">
    <source>
        <dbReference type="ARBA" id="ARBA00023136"/>
    </source>
</evidence>
<feature type="domain" description="ABC3 transporter permease C-terminal" evidence="8">
    <location>
        <begin position="282"/>
        <end position="395"/>
    </location>
</feature>
<dbReference type="InterPro" id="IPR050250">
    <property type="entry name" value="Macrolide_Exporter_MacB"/>
</dbReference>
<sequence>MNFSEMFGSAMSSLLANKLRSFLTMLGILIGVASIISIVAVGNGGKRAIVSALSSDQMQDTIQILPKELVVPGLPQPGQVLSVSQSDLAIAQQFSGVQSVDYTVTGQTNVTAGAHTVNASIDAGPDYLNNLARFQVIKGHMFQQSDVIASRPVVLLSNTLAGKLFGSGNPVGSVVTIGGEPFQVIGVTASEQINLFSLFLGSDYAYMPATTCKSVFPTWDITEMDVQTRPGVDKSQLASHIVTALNVNAGDANAFETSSGFLSTVEGTINQVTSILTLVIGAIAGIALLVGGVGVMNIMLVSVTERTQEIGIRMSLGATRSAILLQFLTESVMITVIGGVVGILLGVGVGVAVSVVTHVPTFVQWPVVVFSFLFSAVIGIVCGLYPANKAARLNPIDALRYE</sequence>
<dbReference type="Pfam" id="PF12704">
    <property type="entry name" value="MacB_PCD"/>
    <property type="match status" value="1"/>
</dbReference>
<keyword evidence="11" id="KW-1185">Reference proteome</keyword>
<evidence type="ECO:0000256" key="1">
    <source>
        <dbReference type="ARBA" id="ARBA00004651"/>
    </source>
</evidence>
<comment type="subcellular location">
    <subcellularLocation>
        <location evidence="1">Cell membrane</location>
        <topology evidence="1">Multi-pass membrane protein</topology>
    </subcellularLocation>
</comment>
<evidence type="ECO:0000256" key="4">
    <source>
        <dbReference type="ARBA" id="ARBA00022989"/>
    </source>
</evidence>
<dbReference type="RefSeq" id="WP_275475741.1">
    <property type="nucleotide sequence ID" value="NZ_CP162943.1"/>
</dbReference>
<feature type="transmembrane region" description="Helical" evidence="7">
    <location>
        <begin position="21"/>
        <end position="41"/>
    </location>
</feature>
<comment type="caution">
    <text evidence="10">The sequence shown here is derived from an EMBL/GenBank/DDBJ whole genome shotgun (WGS) entry which is preliminary data.</text>
</comment>
<organism evidence="10 11">
    <name type="scientific">Alicyclobacillus fastidiosus</name>
    <dbReference type="NCBI Taxonomy" id="392011"/>
    <lineage>
        <taxon>Bacteria</taxon>
        <taxon>Bacillati</taxon>
        <taxon>Bacillota</taxon>
        <taxon>Bacilli</taxon>
        <taxon>Bacillales</taxon>
        <taxon>Alicyclobacillaceae</taxon>
        <taxon>Alicyclobacillus</taxon>
    </lineage>
</organism>
<comment type="similarity">
    <text evidence="6">Belongs to the ABC-4 integral membrane protein family.</text>
</comment>
<evidence type="ECO:0000256" key="2">
    <source>
        <dbReference type="ARBA" id="ARBA00022475"/>
    </source>
</evidence>
<feature type="transmembrane region" description="Helical" evidence="7">
    <location>
        <begin position="362"/>
        <end position="385"/>
    </location>
</feature>
<evidence type="ECO:0000256" key="3">
    <source>
        <dbReference type="ARBA" id="ARBA00022692"/>
    </source>
</evidence>
<gene>
    <name evidence="10" type="ORF">KKP3000_001349</name>
</gene>
<dbReference type="InterPro" id="IPR025857">
    <property type="entry name" value="MacB_PCD"/>
</dbReference>
<proteinExistence type="inferred from homology"/>
<dbReference type="PANTHER" id="PTHR30572">
    <property type="entry name" value="MEMBRANE COMPONENT OF TRANSPORTER-RELATED"/>
    <property type="match status" value="1"/>
</dbReference>
<dbReference type="Proteomes" id="UP001579974">
    <property type="component" value="Unassembled WGS sequence"/>
</dbReference>
<accession>A0ABV5A9E7</accession>
<dbReference type="EMBL" id="JBDXSU010000001">
    <property type="protein sequence ID" value="MFB5188914.1"/>
    <property type="molecule type" value="Genomic_DNA"/>
</dbReference>
<dbReference type="PANTHER" id="PTHR30572:SF4">
    <property type="entry name" value="ABC TRANSPORTER PERMEASE YTRF"/>
    <property type="match status" value="1"/>
</dbReference>
<keyword evidence="5 7" id="KW-0472">Membrane</keyword>
<evidence type="ECO:0000259" key="9">
    <source>
        <dbReference type="Pfam" id="PF12704"/>
    </source>
</evidence>
<keyword evidence="2" id="KW-1003">Cell membrane</keyword>
<feature type="transmembrane region" description="Helical" evidence="7">
    <location>
        <begin position="323"/>
        <end position="356"/>
    </location>
</feature>
<dbReference type="Pfam" id="PF02687">
    <property type="entry name" value="FtsX"/>
    <property type="match status" value="1"/>
</dbReference>
<evidence type="ECO:0000256" key="6">
    <source>
        <dbReference type="ARBA" id="ARBA00038076"/>
    </source>
</evidence>
<feature type="domain" description="MacB-like periplasmic core" evidence="9">
    <location>
        <begin position="21"/>
        <end position="241"/>
    </location>
</feature>
<evidence type="ECO:0000313" key="11">
    <source>
        <dbReference type="Proteomes" id="UP001579974"/>
    </source>
</evidence>
<reference evidence="10 11" key="1">
    <citation type="journal article" date="2024" name="Int. J. Mol. Sci.">
        <title>Exploration of Alicyclobacillus spp. Genome in Search of Antibiotic Resistance.</title>
        <authorList>
            <person name="Bucka-Kolendo J."/>
            <person name="Kiousi D.E."/>
            <person name="Dekowska A."/>
            <person name="Mikolajczuk-Szczyrba A."/>
            <person name="Karadedos D.M."/>
            <person name="Michael P."/>
            <person name="Galanis A."/>
            <person name="Sokolowska B."/>
        </authorList>
    </citation>
    <scope>NUCLEOTIDE SEQUENCE [LARGE SCALE GENOMIC DNA]</scope>
    <source>
        <strain evidence="10 11">KKP 3000</strain>
    </source>
</reference>
<protein>
    <submittedName>
        <fullName evidence="10">ABC transporter permease</fullName>
    </submittedName>
</protein>
<keyword evidence="4 7" id="KW-1133">Transmembrane helix</keyword>
<evidence type="ECO:0000256" key="7">
    <source>
        <dbReference type="SAM" id="Phobius"/>
    </source>
</evidence>